<name>A0AAN7CXC8_9PEZI</name>
<feature type="compositionally biased region" description="Polar residues" evidence="1">
    <location>
        <begin position="417"/>
        <end position="426"/>
    </location>
</feature>
<feature type="compositionally biased region" description="Polar residues" evidence="1">
    <location>
        <begin position="211"/>
        <end position="222"/>
    </location>
</feature>
<comment type="caution">
    <text evidence="2">The sequence shown here is derived from an EMBL/GenBank/DDBJ whole genome shotgun (WGS) entry which is preliminary data.</text>
</comment>
<keyword evidence="3" id="KW-1185">Reference proteome</keyword>
<proteinExistence type="predicted"/>
<sequence length="455" mass="50031">MDKDGQRLPPLSQQELTNPYTRISLDGIEVQLWQVAHIYGVDHSMPSLSVRAGACSQDFRSLFPRSRGKITAVPDVLTTLSVCDVNTRSPFPDILTPTLSIPARRQVRHIPIQHPEESDSHDHDFGTNDVLRLIDEMIDEWWFTGGGEAETQSKTEFPAATLLETKPRIEGVIWANPSFSPPSHLPPNGPLPRVPLQLATDKNHGAHRARNSATLSRTACQGSTRAVGKLTENYEGNSDDDADSQRTVTPDTFIQQFVPAPWAHVSTSTALPKAERPVAVHSHGRATSASIFRNIEENHCPTILQKPELNGAQPEPAPPSLPHSLPDLLLSPPSLLRQRSNMPQQPHFLENQHRGVTTRQDTFGTFSTLVATVTRPVSPTSDEVAMTSRWSSDSEDDKKSKMKKLKKVLSFSRLRSGKSNPFQKQTGAEASKSAASVAKRKSDSLLSRKGSKSGN</sequence>
<evidence type="ECO:0000313" key="2">
    <source>
        <dbReference type="EMBL" id="KAK4250065.1"/>
    </source>
</evidence>
<reference evidence="2" key="1">
    <citation type="journal article" date="2023" name="Mol. Phylogenet. Evol.">
        <title>Genome-scale phylogeny and comparative genomics of the fungal order Sordariales.</title>
        <authorList>
            <person name="Hensen N."/>
            <person name="Bonometti L."/>
            <person name="Westerberg I."/>
            <person name="Brannstrom I.O."/>
            <person name="Guillou S."/>
            <person name="Cros-Aarteil S."/>
            <person name="Calhoun S."/>
            <person name="Haridas S."/>
            <person name="Kuo A."/>
            <person name="Mondo S."/>
            <person name="Pangilinan J."/>
            <person name="Riley R."/>
            <person name="LaButti K."/>
            <person name="Andreopoulos B."/>
            <person name="Lipzen A."/>
            <person name="Chen C."/>
            <person name="Yan M."/>
            <person name="Daum C."/>
            <person name="Ng V."/>
            <person name="Clum A."/>
            <person name="Steindorff A."/>
            <person name="Ohm R.A."/>
            <person name="Martin F."/>
            <person name="Silar P."/>
            <person name="Natvig D.O."/>
            <person name="Lalanne C."/>
            <person name="Gautier V."/>
            <person name="Ament-Velasquez S.L."/>
            <person name="Kruys A."/>
            <person name="Hutchinson M.I."/>
            <person name="Powell A.J."/>
            <person name="Barry K."/>
            <person name="Miller A.N."/>
            <person name="Grigoriev I.V."/>
            <person name="Debuchy R."/>
            <person name="Gladieux P."/>
            <person name="Hiltunen Thoren M."/>
            <person name="Johannesson H."/>
        </authorList>
    </citation>
    <scope>NUCLEOTIDE SEQUENCE</scope>
    <source>
        <strain evidence="2">CBS 359.72</strain>
    </source>
</reference>
<accession>A0AAN7CXC8</accession>
<dbReference type="AlphaFoldDB" id="A0AAN7CXC8"/>
<dbReference type="Proteomes" id="UP001303647">
    <property type="component" value="Unassembled WGS sequence"/>
</dbReference>
<reference evidence="2" key="2">
    <citation type="submission" date="2023-05" db="EMBL/GenBank/DDBJ databases">
        <authorList>
            <consortium name="Lawrence Berkeley National Laboratory"/>
            <person name="Steindorff A."/>
            <person name="Hensen N."/>
            <person name="Bonometti L."/>
            <person name="Westerberg I."/>
            <person name="Brannstrom I.O."/>
            <person name="Guillou S."/>
            <person name="Cros-Aarteil S."/>
            <person name="Calhoun S."/>
            <person name="Haridas S."/>
            <person name="Kuo A."/>
            <person name="Mondo S."/>
            <person name="Pangilinan J."/>
            <person name="Riley R."/>
            <person name="Labutti K."/>
            <person name="Andreopoulos B."/>
            <person name="Lipzen A."/>
            <person name="Chen C."/>
            <person name="Yanf M."/>
            <person name="Daum C."/>
            <person name="Ng V."/>
            <person name="Clum A."/>
            <person name="Ohm R."/>
            <person name="Martin F."/>
            <person name="Silar P."/>
            <person name="Natvig D."/>
            <person name="Lalanne C."/>
            <person name="Gautier V."/>
            <person name="Ament-Velasquez S.L."/>
            <person name="Kruys A."/>
            <person name="Hutchinson M.I."/>
            <person name="Powell A.J."/>
            <person name="Barry K."/>
            <person name="Miller A.N."/>
            <person name="Grigoriev I.V."/>
            <person name="Debuchy R."/>
            <person name="Gladieux P."/>
            <person name="Thoren M.H."/>
            <person name="Johannesson H."/>
        </authorList>
    </citation>
    <scope>NUCLEOTIDE SEQUENCE</scope>
    <source>
        <strain evidence="2">CBS 359.72</strain>
    </source>
</reference>
<feature type="region of interest" description="Disordered" evidence="1">
    <location>
        <begin position="203"/>
        <end position="222"/>
    </location>
</feature>
<organism evidence="2 3">
    <name type="scientific">Corynascus novoguineensis</name>
    <dbReference type="NCBI Taxonomy" id="1126955"/>
    <lineage>
        <taxon>Eukaryota</taxon>
        <taxon>Fungi</taxon>
        <taxon>Dikarya</taxon>
        <taxon>Ascomycota</taxon>
        <taxon>Pezizomycotina</taxon>
        <taxon>Sordariomycetes</taxon>
        <taxon>Sordariomycetidae</taxon>
        <taxon>Sordariales</taxon>
        <taxon>Chaetomiaceae</taxon>
        <taxon>Corynascus</taxon>
    </lineage>
</organism>
<dbReference type="EMBL" id="MU857617">
    <property type="protein sequence ID" value="KAK4250065.1"/>
    <property type="molecule type" value="Genomic_DNA"/>
</dbReference>
<feature type="compositionally biased region" description="Low complexity" evidence="1">
    <location>
        <begin position="428"/>
        <end position="437"/>
    </location>
</feature>
<feature type="region of interest" description="Disordered" evidence="1">
    <location>
        <begin position="378"/>
        <end position="455"/>
    </location>
</feature>
<gene>
    <name evidence="2" type="ORF">C7999DRAFT_12219</name>
</gene>
<evidence type="ECO:0000256" key="1">
    <source>
        <dbReference type="SAM" id="MobiDB-lite"/>
    </source>
</evidence>
<protein>
    <submittedName>
        <fullName evidence="2">Uncharacterized protein</fullName>
    </submittedName>
</protein>
<evidence type="ECO:0000313" key="3">
    <source>
        <dbReference type="Proteomes" id="UP001303647"/>
    </source>
</evidence>